<reference evidence="2 3" key="1">
    <citation type="journal article" date="2012" name="Genome Biol.">
        <title>Genome and low-iron response of an oceanic diatom adapted to chronic iron limitation.</title>
        <authorList>
            <person name="Lommer M."/>
            <person name="Specht M."/>
            <person name="Roy A.S."/>
            <person name="Kraemer L."/>
            <person name="Andreson R."/>
            <person name="Gutowska M.A."/>
            <person name="Wolf J."/>
            <person name="Bergner S.V."/>
            <person name="Schilhabel M.B."/>
            <person name="Klostermeier U.C."/>
            <person name="Beiko R.G."/>
            <person name="Rosenstiel P."/>
            <person name="Hippler M."/>
            <person name="Laroche J."/>
        </authorList>
    </citation>
    <scope>NUCLEOTIDE SEQUENCE [LARGE SCALE GENOMIC DNA]</scope>
    <source>
        <strain evidence="2 3">CCMP1005</strain>
    </source>
</reference>
<evidence type="ECO:0000313" key="3">
    <source>
        <dbReference type="Proteomes" id="UP000266841"/>
    </source>
</evidence>
<evidence type="ECO:0000256" key="1">
    <source>
        <dbReference type="SAM" id="SignalP"/>
    </source>
</evidence>
<feature type="chain" id="PRO_5003837191" evidence="1">
    <location>
        <begin position="21"/>
        <end position="243"/>
    </location>
</feature>
<proteinExistence type="predicted"/>
<gene>
    <name evidence="2" type="ORF">THAOC_20820</name>
</gene>
<protein>
    <submittedName>
        <fullName evidence="2">Uncharacterized protein</fullName>
    </submittedName>
</protein>
<accession>K0SKM8</accession>
<evidence type="ECO:0000313" key="2">
    <source>
        <dbReference type="EMBL" id="EJK59012.1"/>
    </source>
</evidence>
<keyword evidence="1" id="KW-0732">Signal</keyword>
<name>K0SKM8_THAOC</name>
<dbReference type="Proteomes" id="UP000266841">
    <property type="component" value="Unassembled WGS sequence"/>
</dbReference>
<dbReference type="EMBL" id="AGNL01023828">
    <property type="protein sequence ID" value="EJK59012.1"/>
    <property type="molecule type" value="Genomic_DNA"/>
</dbReference>
<sequence length="243" mass="27987">MSPTFLRLLLVALFVLSVRAVENDESEQQQRSLLRRALKAGEDERELSYWKSGYYLFGSKNRYDSKKYGHNSHSWNSYWKSGHYPKKSGHYPKKSGHYPKYGHYPKKSGHYPKYGHYPKKSGHYPKKSGHYPKKSGHYPKKSGHYQKYGNYYYSKSNNLRQLELVARGVSTASVAQAIPVFRATPSCPLLRLAHLLAKRGSTYSRSPPKHLRCEFDWLLATEHERVEMPPGASSGALRVPVHQ</sequence>
<feature type="signal peptide" evidence="1">
    <location>
        <begin position="1"/>
        <end position="20"/>
    </location>
</feature>
<dbReference type="AlphaFoldDB" id="K0SKM8"/>
<organism evidence="2 3">
    <name type="scientific">Thalassiosira oceanica</name>
    <name type="common">Marine diatom</name>
    <dbReference type="NCBI Taxonomy" id="159749"/>
    <lineage>
        <taxon>Eukaryota</taxon>
        <taxon>Sar</taxon>
        <taxon>Stramenopiles</taxon>
        <taxon>Ochrophyta</taxon>
        <taxon>Bacillariophyta</taxon>
        <taxon>Coscinodiscophyceae</taxon>
        <taxon>Thalassiosirophycidae</taxon>
        <taxon>Thalassiosirales</taxon>
        <taxon>Thalassiosiraceae</taxon>
        <taxon>Thalassiosira</taxon>
    </lineage>
</organism>
<comment type="caution">
    <text evidence="2">The sequence shown here is derived from an EMBL/GenBank/DDBJ whole genome shotgun (WGS) entry which is preliminary data.</text>
</comment>
<keyword evidence="3" id="KW-1185">Reference proteome</keyword>